<sequence>MRSFASYTTSLLPLVLLTFVSLFPTTARAATAAQWRSRSIYQIITDRFALPDPSTPGLLTVPNPNCNPGDQTWCGGTWQSIIANLDYIQGMGFTAIWISPVSENYDGPRTPYGDAYHGYWSQNVTALNPRMGSSDDLKALSNALHARGMYLMVDIVANNVITLNYTNPDLTPFAFNSPDQYHPYCPIDFSNQTSVEQCWLGDTVVALMDVNTENQDVISLYNTWIASLVQEYQIDGLRIDAAKHVRKDFWPGFCGSAGVFCMGEVFGGDVGYNAEYQGYLDSVLDYPGYDYLVSAFTIPGPGNISGLVDAFHQGQELYKDMSVLGSFLENQDNPRWANLSVDPQSLWNAMVWQFLAGGIPIVYYGQEQGLRGNADPYNREPLWPTGYANTTTYQLIGTLNTLRDFLINNAPNFLTANVTVLGATNNEVAIGRGPMVAVMTNRGSPPVNATMGIIGTGFGTGQPLTEVLSCQQVTTGSQGSLLIDYGKGGHASIFMRTNDLHGSGLCGEYTNVNPDINGLSTSNAALPSVARQAPWSAALFAAILVVVLAYAS</sequence>
<keyword evidence="5 15" id="KW-0479">Metal-binding</keyword>
<dbReference type="Gene3D" id="2.60.40.1180">
    <property type="entry name" value="Golgi alpha-mannosidase II"/>
    <property type="match status" value="1"/>
</dbReference>
<dbReference type="AlphaFoldDB" id="A0A167RI21"/>
<keyword evidence="21" id="KW-1185">Reference proteome</keyword>
<evidence type="ECO:0000313" key="21">
    <source>
        <dbReference type="Proteomes" id="UP000076738"/>
    </source>
</evidence>
<evidence type="ECO:0000256" key="3">
    <source>
        <dbReference type="ARBA" id="ARBA00008061"/>
    </source>
</evidence>
<feature type="binding site" evidence="15">
    <location>
        <position position="244"/>
    </location>
    <ligand>
        <name>Ca(2+)</name>
        <dbReference type="ChEBI" id="CHEBI:29108"/>
        <label>1</label>
    </ligand>
</feature>
<feature type="binding site" evidence="15">
    <location>
        <position position="264"/>
    </location>
    <ligand>
        <name>Ca(2+)</name>
        <dbReference type="ChEBI" id="CHEBI:29108"/>
        <label>2</label>
    </ligand>
</feature>
<keyword evidence="12" id="KW-0326">Glycosidase</keyword>
<dbReference type="EMBL" id="KV417268">
    <property type="protein sequence ID" value="KZP00932.1"/>
    <property type="molecule type" value="Genomic_DNA"/>
</dbReference>
<dbReference type="OrthoDB" id="204980at2759"/>
<feature type="binding site" evidence="17">
    <location>
        <position position="238"/>
    </location>
    <ligand>
        <name>substrate</name>
    </ligand>
</feature>
<evidence type="ECO:0000313" key="20">
    <source>
        <dbReference type="EMBL" id="KZP00932.1"/>
    </source>
</evidence>
<protein>
    <recommendedName>
        <fullName evidence="4">alpha-amylase</fullName>
        <ecNumber evidence="4">3.2.1.1</ecNumber>
    </recommendedName>
</protein>
<dbReference type="Pfam" id="PF00128">
    <property type="entry name" value="Alpha-amylase"/>
    <property type="match status" value="1"/>
</dbReference>
<evidence type="ECO:0000256" key="18">
    <source>
        <dbReference type="SAM" id="SignalP"/>
    </source>
</evidence>
<dbReference type="SMART" id="SM00642">
    <property type="entry name" value="Aamy"/>
    <property type="match status" value="1"/>
</dbReference>
<evidence type="ECO:0000256" key="16">
    <source>
        <dbReference type="PIRSR" id="PIRSR001024-4"/>
    </source>
</evidence>
<comment type="catalytic activity">
    <reaction evidence="1">
        <text>Endohydrolysis of (1-&gt;4)-alpha-D-glucosidic linkages in polysaccharides containing three or more (1-&gt;4)-alpha-linked D-glucose units.</text>
        <dbReference type="EC" id="3.2.1.1"/>
    </reaction>
</comment>
<reference evidence="20 21" key="1">
    <citation type="journal article" date="2016" name="Mol. Biol. Evol.">
        <title>Comparative Genomics of Early-Diverging Mushroom-Forming Fungi Provides Insights into the Origins of Lignocellulose Decay Capabilities.</title>
        <authorList>
            <person name="Nagy L.G."/>
            <person name="Riley R."/>
            <person name="Tritt A."/>
            <person name="Adam C."/>
            <person name="Daum C."/>
            <person name="Floudas D."/>
            <person name="Sun H."/>
            <person name="Yadav J.S."/>
            <person name="Pangilinan J."/>
            <person name="Larsson K.H."/>
            <person name="Matsuura K."/>
            <person name="Barry K."/>
            <person name="Labutti K."/>
            <person name="Kuo R."/>
            <person name="Ohm R.A."/>
            <person name="Bhattacharya S.S."/>
            <person name="Shirouzu T."/>
            <person name="Yoshinaga Y."/>
            <person name="Martin F.M."/>
            <person name="Grigoriev I.V."/>
            <person name="Hibbett D.S."/>
        </authorList>
    </citation>
    <scope>NUCLEOTIDE SEQUENCE [LARGE SCALE GENOMIC DNA]</scope>
    <source>
        <strain evidence="20 21">TUFC12733</strain>
    </source>
</reference>
<dbReference type="Pfam" id="PF09260">
    <property type="entry name" value="A_amylase_dom_C"/>
    <property type="match status" value="1"/>
</dbReference>
<feature type="disulfide bond" evidence="16">
    <location>
        <begin position="470"/>
        <end position="506"/>
    </location>
</feature>
<evidence type="ECO:0000256" key="5">
    <source>
        <dbReference type="ARBA" id="ARBA00022723"/>
    </source>
</evidence>
<evidence type="ECO:0000256" key="10">
    <source>
        <dbReference type="ARBA" id="ARBA00023180"/>
    </source>
</evidence>
<keyword evidence="11" id="KW-0119">Carbohydrate metabolism</keyword>
<feature type="active site" description="Proton donor" evidence="13">
    <location>
        <position position="264"/>
    </location>
</feature>
<feature type="binding site" evidence="15">
    <location>
        <position position="240"/>
    </location>
    <ligand>
        <name>Ca(2+)</name>
        <dbReference type="ChEBI" id="CHEBI:29108"/>
        <label>2</label>
    </ligand>
</feature>
<dbReference type="Proteomes" id="UP000076738">
    <property type="component" value="Unassembled WGS sequence"/>
</dbReference>
<feature type="disulfide bond" evidence="16">
    <location>
        <begin position="185"/>
        <end position="198"/>
    </location>
</feature>
<evidence type="ECO:0000256" key="14">
    <source>
        <dbReference type="PIRSR" id="PIRSR001024-2"/>
    </source>
</evidence>
<dbReference type="GO" id="GO:0016052">
    <property type="term" value="P:carbohydrate catabolic process"/>
    <property type="evidence" value="ECO:0007669"/>
    <property type="project" value="InterPro"/>
</dbReference>
<evidence type="ECO:0000256" key="9">
    <source>
        <dbReference type="ARBA" id="ARBA00023157"/>
    </source>
</evidence>
<evidence type="ECO:0000256" key="8">
    <source>
        <dbReference type="ARBA" id="ARBA00022837"/>
    </source>
</evidence>
<comment type="similarity">
    <text evidence="3">Belongs to the glycosyl hydrolase 13 family.</text>
</comment>
<accession>A0A167RI21</accession>
<dbReference type="GO" id="GO:0005509">
    <property type="term" value="F:calcium ion binding"/>
    <property type="evidence" value="ECO:0007669"/>
    <property type="project" value="InterPro"/>
</dbReference>
<feature type="chain" id="PRO_5007891920" description="alpha-amylase" evidence="18">
    <location>
        <begin position="30"/>
        <end position="552"/>
    </location>
</feature>
<organism evidence="20 21">
    <name type="scientific">Calocera viscosa (strain TUFC12733)</name>
    <dbReference type="NCBI Taxonomy" id="1330018"/>
    <lineage>
        <taxon>Eukaryota</taxon>
        <taxon>Fungi</taxon>
        <taxon>Dikarya</taxon>
        <taxon>Basidiomycota</taxon>
        <taxon>Agaricomycotina</taxon>
        <taxon>Dacrymycetes</taxon>
        <taxon>Dacrymycetales</taxon>
        <taxon>Dacrymycetaceae</taxon>
        <taxon>Calocera</taxon>
    </lineage>
</organism>
<feature type="signal peptide" evidence="18">
    <location>
        <begin position="1"/>
        <end position="29"/>
    </location>
</feature>
<dbReference type="STRING" id="1330018.A0A167RI21"/>
<name>A0A167RI21_CALVF</name>
<evidence type="ECO:0000259" key="19">
    <source>
        <dbReference type="SMART" id="SM00642"/>
    </source>
</evidence>
<comment type="cofactor">
    <cofactor evidence="2">
        <name>Ca(2+)</name>
        <dbReference type="ChEBI" id="CHEBI:29108"/>
    </cofactor>
</comment>
<evidence type="ECO:0000256" key="15">
    <source>
        <dbReference type="PIRSR" id="PIRSR001024-3"/>
    </source>
</evidence>
<evidence type="ECO:0000256" key="6">
    <source>
        <dbReference type="ARBA" id="ARBA00022729"/>
    </source>
</evidence>
<evidence type="ECO:0000256" key="4">
    <source>
        <dbReference type="ARBA" id="ARBA00012595"/>
    </source>
</evidence>
<evidence type="ECO:0000256" key="11">
    <source>
        <dbReference type="ARBA" id="ARBA00023277"/>
    </source>
</evidence>
<evidence type="ECO:0000256" key="17">
    <source>
        <dbReference type="PIRSR" id="PIRSR001024-5"/>
    </source>
</evidence>
<dbReference type="FunFam" id="3.20.20.80:FF:000120">
    <property type="entry name" value="Alpha-amylase A"/>
    <property type="match status" value="1"/>
</dbReference>
<keyword evidence="7 20" id="KW-0378">Hydrolase</keyword>
<feature type="binding site" evidence="17">
    <location>
        <position position="120"/>
    </location>
    <ligand>
        <name>substrate</name>
    </ligand>
</feature>
<keyword evidence="6 18" id="KW-0732">Signal</keyword>
<dbReference type="InterPro" id="IPR013777">
    <property type="entry name" value="A-amylase-like"/>
</dbReference>
<feature type="binding site" evidence="15">
    <location>
        <position position="209"/>
    </location>
    <ligand>
        <name>Ca(2+)</name>
        <dbReference type="ChEBI" id="CHEBI:29108"/>
        <label>1</label>
    </ligand>
</feature>
<feature type="disulfide bond" evidence="16">
    <location>
        <begin position="66"/>
        <end position="74"/>
    </location>
</feature>
<dbReference type="SUPFAM" id="SSF51011">
    <property type="entry name" value="Glycosyl hydrolase domain"/>
    <property type="match status" value="1"/>
</dbReference>
<feature type="site" description="Transition state stabilizer" evidence="14">
    <location>
        <position position="332"/>
    </location>
</feature>
<dbReference type="PANTHER" id="PTHR10357:SF215">
    <property type="entry name" value="ALPHA-AMYLASE 1"/>
    <property type="match status" value="1"/>
</dbReference>
<feature type="domain" description="Glycosyl hydrolase family 13 catalytic" evidence="19">
    <location>
        <begin position="42"/>
        <end position="403"/>
    </location>
</feature>
<keyword evidence="8 15" id="KW-0106">Calcium</keyword>
<feature type="binding site" evidence="17">
    <location>
        <position position="332"/>
    </location>
    <ligand>
        <name>substrate</name>
    </ligand>
</feature>
<feature type="binding site" evidence="17">
    <location>
        <position position="268"/>
    </location>
    <ligand>
        <name>substrate</name>
    </ligand>
</feature>
<dbReference type="CDD" id="cd11319">
    <property type="entry name" value="AmyAc_euk_AmyA"/>
    <property type="match status" value="1"/>
</dbReference>
<evidence type="ECO:0000256" key="7">
    <source>
        <dbReference type="ARBA" id="ARBA00022801"/>
    </source>
</evidence>
<dbReference type="GO" id="GO:0004556">
    <property type="term" value="F:alpha-amylase activity"/>
    <property type="evidence" value="ECO:0007669"/>
    <property type="project" value="UniProtKB-EC"/>
</dbReference>
<keyword evidence="10" id="KW-0325">Glycoprotein</keyword>
<feature type="active site" description="Nucleophile" evidence="13">
    <location>
        <position position="240"/>
    </location>
</feature>
<dbReference type="PIRSF" id="PIRSF001024">
    <property type="entry name" value="Alph-amyl_fung"/>
    <property type="match status" value="1"/>
</dbReference>
<dbReference type="SUPFAM" id="SSF51445">
    <property type="entry name" value="(Trans)glycosidases"/>
    <property type="match status" value="1"/>
</dbReference>
<dbReference type="EC" id="3.2.1.1" evidence="4"/>
<feature type="binding site" evidence="17">
    <location>
        <position position="379"/>
    </location>
    <ligand>
        <name>substrate</name>
    </ligand>
</feature>
<proteinExistence type="inferred from homology"/>
<dbReference type="PANTHER" id="PTHR10357">
    <property type="entry name" value="ALPHA-AMYLASE FAMILY MEMBER"/>
    <property type="match status" value="1"/>
</dbReference>
<dbReference type="InterPro" id="IPR017853">
    <property type="entry name" value="GH"/>
</dbReference>
<evidence type="ECO:0000256" key="12">
    <source>
        <dbReference type="ARBA" id="ARBA00023295"/>
    </source>
</evidence>
<dbReference type="InterPro" id="IPR013780">
    <property type="entry name" value="Glyco_hydro_b"/>
</dbReference>
<feature type="binding site" evidence="17">
    <location>
        <position position="71"/>
    </location>
    <ligand>
        <name>substrate</name>
    </ligand>
</feature>
<gene>
    <name evidence="20" type="ORF">CALVIDRAFT_217587</name>
</gene>
<dbReference type="InterPro" id="IPR015340">
    <property type="entry name" value="A_amylase_C_dom"/>
</dbReference>
<feature type="binding site" evidence="15">
    <location>
        <position position="158"/>
    </location>
    <ligand>
        <name>Ca(2+)</name>
        <dbReference type="ChEBI" id="CHEBI:29108"/>
        <label>1</label>
    </ligand>
</feature>
<keyword evidence="9 16" id="KW-1015">Disulfide bond</keyword>
<feature type="binding site" evidence="15">
    <location>
        <position position="196"/>
    </location>
    <ligand>
        <name>Ca(2+)</name>
        <dbReference type="ChEBI" id="CHEBI:29108"/>
        <label>1</label>
    </ligand>
</feature>
<dbReference type="Gene3D" id="3.20.20.80">
    <property type="entry name" value="Glycosidases"/>
    <property type="match status" value="1"/>
</dbReference>
<evidence type="ECO:0000256" key="2">
    <source>
        <dbReference type="ARBA" id="ARBA00001913"/>
    </source>
</evidence>
<evidence type="ECO:0000256" key="13">
    <source>
        <dbReference type="PIRSR" id="PIRSR001024-1"/>
    </source>
</evidence>
<dbReference type="InterPro" id="IPR006047">
    <property type="entry name" value="GH13_cat_dom"/>
</dbReference>
<evidence type="ECO:0000256" key="1">
    <source>
        <dbReference type="ARBA" id="ARBA00000548"/>
    </source>
</evidence>